<evidence type="ECO:0000313" key="6">
    <source>
        <dbReference type="EMBL" id="STZ27195.1"/>
    </source>
</evidence>
<keyword evidence="6" id="KW-0121">Carboxypeptidase</keyword>
<dbReference type="InterPro" id="IPR027478">
    <property type="entry name" value="LdcA_N"/>
</dbReference>
<dbReference type="Pfam" id="PF17676">
    <property type="entry name" value="Peptidase_S66C"/>
    <property type="match status" value="1"/>
</dbReference>
<dbReference type="InterPro" id="IPR029062">
    <property type="entry name" value="Class_I_gatase-like"/>
</dbReference>
<keyword evidence="2" id="KW-0378">Hydrolase</keyword>
<dbReference type="InterPro" id="IPR003507">
    <property type="entry name" value="S66_fam"/>
</dbReference>
<dbReference type="Gene3D" id="3.50.30.60">
    <property type="entry name" value="LD-carboxypeptidase A C-terminal domain-like"/>
    <property type="match status" value="1"/>
</dbReference>
<dbReference type="PANTHER" id="PTHR30237">
    <property type="entry name" value="MURAMOYLTETRAPEPTIDE CARBOXYPEPTIDASE"/>
    <property type="match status" value="1"/>
</dbReference>
<sequence length="344" mass="38727">MKTLIQPQRLQKGDTVATISLSWGGAGDLPIRYQAGKKQIEEQFGLKVVETAHALQPAQWIYEHPEARANDLMEAFKNPAIKAIFSTIGGEESIRLLKYIDFDVIRQNPKIFLGFSDTTVTHFMCLKAGLGSFYGTSVLVGFAENGGMHSYQTEDIKRTFFDTAPRGEIQPNTGWTTEFLDWFDPSLQPIKRALTPSEGWDFARGKGKVQGPLIGGCMEVLEMIKGTVLWPELEVWKGAILFLETSEEKPEPFYIRHWLRGYAAMGILDVINGLIIGRPYDNLHAAEYKQAILQVLDEERLTDLPVIMQMDFGHTCPTFTLPYGRLAEMDMEAKRFAILESGVQ</sequence>
<comment type="similarity">
    <text evidence="1">Belongs to the peptidase S66 family.</text>
</comment>
<evidence type="ECO:0000256" key="1">
    <source>
        <dbReference type="ARBA" id="ARBA00010233"/>
    </source>
</evidence>
<dbReference type="InterPro" id="IPR040921">
    <property type="entry name" value="Peptidase_S66C"/>
</dbReference>
<keyword evidence="6" id="KW-0645">Protease</keyword>
<accession>A0A378RJQ0</accession>
<dbReference type="CDD" id="cd07062">
    <property type="entry name" value="Peptidase_S66_mccF_like"/>
    <property type="match status" value="1"/>
</dbReference>
<dbReference type="RefSeq" id="WP_115090177.1">
    <property type="nucleotide sequence ID" value="NZ_CP068107.1"/>
</dbReference>
<evidence type="ECO:0000256" key="2">
    <source>
        <dbReference type="ARBA" id="ARBA00022801"/>
    </source>
</evidence>
<proteinExistence type="inferred from homology"/>
<feature type="domain" description="LD-carboxypeptidase N-terminal" evidence="4">
    <location>
        <begin position="16"/>
        <end position="135"/>
    </location>
</feature>
<dbReference type="EMBL" id="UGQL01000001">
    <property type="protein sequence ID" value="STZ27195.1"/>
    <property type="molecule type" value="Genomic_DNA"/>
</dbReference>
<dbReference type="PIRSF" id="PIRSF028757">
    <property type="entry name" value="LD-carboxypeptidase"/>
    <property type="match status" value="1"/>
</dbReference>
<dbReference type="SUPFAM" id="SSF141986">
    <property type="entry name" value="LD-carboxypeptidase A C-terminal domain-like"/>
    <property type="match status" value="1"/>
</dbReference>
<dbReference type="Gene3D" id="3.40.50.10740">
    <property type="entry name" value="Class I glutamine amidotransferase-like"/>
    <property type="match status" value="1"/>
</dbReference>
<keyword evidence="7" id="KW-1185">Reference proteome</keyword>
<dbReference type="PANTHER" id="PTHR30237:SF4">
    <property type="entry name" value="LD-CARBOXYPEPTIDASE C-TERMINAL DOMAIN-CONTAINING PROTEIN"/>
    <property type="match status" value="1"/>
</dbReference>
<protein>
    <submittedName>
        <fullName evidence="6">L,D-carboxypeptidase A</fullName>
    </submittedName>
</protein>
<evidence type="ECO:0000256" key="3">
    <source>
        <dbReference type="PIRSR" id="PIRSR028757-1"/>
    </source>
</evidence>
<evidence type="ECO:0000313" key="7">
    <source>
        <dbReference type="Proteomes" id="UP000255024"/>
    </source>
</evidence>
<name>A0A378RJQ0_MYROD</name>
<evidence type="ECO:0000259" key="4">
    <source>
        <dbReference type="Pfam" id="PF02016"/>
    </source>
</evidence>
<organism evidence="6 7">
    <name type="scientific">Myroides odoratus</name>
    <name type="common">Flavobacterium odoratum</name>
    <dbReference type="NCBI Taxonomy" id="256"/>
    <lineage>
        <taxon>Bacteria</taxon>
        <taxon>Pseudomonadati</taxon>
        <taxon>Bacteroidota</taxon>
        <taxon>Flavobacteriia</taxon>
        <taxon>Flavobacteriales</taxon>
        <taxon>Flavobacteriaceae</taxon>
        <taxon>Myroides</taxon>
    </lineage>
</organism>
<reference evidence="6 7" key="1">
    <citation type="submission" date="2018-06" db="EMBL/GenBank/DDBJ databases">
        <authorList>
            <consortium name="Pathogen Informatics"/>
            <person name="Doyle S."/>
        </authorList>
    </citation>
    <scope>NUCLEOTIDE SEQUENCE [LARGE SCALE GENOMIC DNA]</scope>
    <source>
        <strain evidence="6 7">NCTC11179</strain>
    </source>
</reference>
<feature type="active site" description="Charge relay system" evidence="3">
    <location>
        <position position="314"/>
    </location>
</feature>
<dbReference type="Pfam" id="PF02016">
    <property type="entry name" value="Peptidase_S66"/>
    <property type="match status" value="1"/>
</dbReference>
<dbReference type="AlphaFoldDB" id="A0A378RJQ0"/>
<gene>
    <name evidence="6" type="ORF">NCTC11179_00728</name>
</gene>
<dbReference type="InterPro" id="IPR027461">
    <property type="entry name" value="Carboxypeptidase_A_C_sf"/>
</dbReference>
<dbReference type="SUPFAM" id="SSF52317">
    <property type="entry name" value="Class I glutamine amidotransferase-like"/>
    <property type="match status" value="1"/>
</dbReference>
<dbReference type="GO" id="GO:0004180">
    <property type="term" value="F:carboxypeptidase activity"/>
    <property type="evidence" value="ECO:0007669"/>
    <property type="project" value="UniProtKB-KW"/>
</dbReference>
<feature type="active site" description="Nucleophile" evidence="3">
    <location>
        <position position="116"/>
    </location>
</feature>
<dbReference type="Proteomes" id="UP000255024">
    <property type="component" value="Unassembled WGS sequence"/>
</dbReference>
<feature type="domain" description="LD-carboxypeptidase C-terminal" evidence="5">
    <location>
        <begin position="210"/>
        <end position="329"/>
    </location>
</feature>
<dbReference type="InterPro" id="IPR040449">
    <property type="entry name" value="Peptidase_S66_N"/>
</dbReference>
<evidence type="ECO:0000259" key="5">
    <source>
        <dbReference type="Pfam" id="PF17676"/>
    </source>
</evidence>
<feature type="active site" description="Charge relay system" evidence="3">
    <location>
        <position position="244"/>
    </location>
</feature>